<evidence type="ECO:0000256" key="1">
    <source>
        <dbReference type="ARBA" id="ARBA00025733"/>
    </source>
</evidence>
<keyword evidence="5" id="KW-1185">Reference proteome</keyword>
<dbReference type="EMBL" id="JANBOH010000105">
    <property type="protein sequence ID" value="KAJ1645458.1"/>
    <property type="molecule type" value="Genomic_DNA"/>
</dbReference>
<proteinExistence type="inferred from homology"/>
<dbReference type="AlphaFoldDB" id="A0A9W8CK15"/>
<comment type="caution">
    <text evidence="4">The sequence shown here is derived from an EMBL/GenBank/DDBJ whole genome shotgun (WGS) entry which is preliminary data.</text>
</comment>
<evidence type="ECO:0000313" key="5">
    <source>
        <dbReference type="Proteomes" id="UP001145021"/>
    </source>
</evidence>
<protein>
    <submittedName>
        <fullName evidence="4">P23 chaperone protein wos2</fullName>
    </submittedName>
</protein>
<dbReference type="GO" id="GO:0005829">
    <property type="term" value="C:cytosol"/>
    <property type="evidence" value="ECO:0007669"/>
    <property type="project" value="TreeGrafter"/>
</dbReference>
<feature type="compositionally biased region" description="Gly residues" evidence="2">
    <location>
        <begin position="137"/>
        <end position="148"/>
    </location>
</feature>
<comment type="similarity">
    <text evidence="1">Belongs to the p23/wos2 family.</text>
</comment>
<evidence type="ECO:0000313" key="4">
    <source>
        <dbReference type="EMBL" id="KAJ1645458.1"/>
    </source>
</evidence>
<dbReference type="FunFam" id="2.60.40.790:FF:000013">
    <property type="entry name" value="Very-long-chain (3R)-3-hydroxyacyl-CoA dehydratase"/>
    <property type="match status" value="1"/>
</dbReference>
<accession>A0A9W8CK15</accession>
<feature type="compositionally biased region" description="Acidic residues" evidence="2">
    <location>
        <begin position="149"/>
        <end position="170"/>
    </location>
</feature>
<dbReference type="PANTHER" id="PTHR22932:SF1">
    <property type="entry name" value="CO-CHAPERONE PROTEIN DAF-41"/>
    <property type="match status" value="1"/>
</dbReference>
<dbReference type="PROSITE" id="PS51203">
    <property type="entry name" value="CS"/>
    <property type="match status" value="1"/>
</dbReference>
<evidence type="ECO:0000259" key="3">
    <source>
        <dbReference type="PROSITE" id="PS51203"/>
    </source>
</evidence>
<dbReference type="Proteomes" id="UP001145021">
    <property type="component" value="Unassembled WGS sequence"/>
</dbReference>
<dbReference type="Pfam" id="PF04969">
    <property type="entry name" value="CS"/>
    <property type="match status" value="1"/>
</dbReference>
<dbReference type="InterPro" id="IPR008978">
    <property type="entry name" value="HSP20-like_chaperone"/>
</dbReference>
<dbReference type="GO" id="GO:0051131">
    <property type="term" value="P:chaperone-mediated protein complex assembly"/>
    <property type="evidence" value="ECO:0007669"/>
    <property type="project" value="TreeGrafter"/>
</dbReference>
<dbReference type="GO" id="GO:0051087">
    <property type="term" value="F:protein-folding chaperone binding"/>
    <property type="evidence" value="ECO:0007669"/>
    <property type="project" value="TreeGrafter"/>
</dbReference>
<dbReference type="PANTHER" id="PTHR22932">
    <property type="entry name" value="TELOMERASE-BINDING PROTEIN P23 HSP90 CO-CHAPERONE"/>
    <property type="match status" value="1"/>
</dbReference>
<dbReference type="SUPFAM" id="SSF49764">
    <property type="entry name" value="HSP20-like chaperones"/>
    <property type="match status" value="1"/>
</dbReference>
<dbReference type="GO" id="GO:0051879">
    <property type="term" value="F:Hsp90 protein binding"/>
    <property type="evidence" value="ECO:0007669"/>
    <property type="project" value="InterPro"/>
</dbReference>
<feature type="region of interest" description="Disordered" evidence="2">
    <location>
        <begin position="137"/>
        <end position="170"/>
    </location>
</feature>
<dbReference type="InterPro" id="IPR045250">
    <property type="entry name" value="p23-like"/>
</dbReference>
<dbReference type="GO" id="GO:0005634">
    <property type="term" value="C:nucleus"/>
    <property type="evidence" value="ECO:0007669"/>
    <property type="project" value="TreeGrafter"/>
</dbReference>
<dbReference type="Gene3D" id="2.60.40.790">
    <property type="match status" value="1"/>
</dbReference>
<organism evidence="4 5">
    <name type="scientific">Coemansia asiatica</name>
    <dbReference type="NCBI Taxonomy" id="1052880"/>
    <lineage>
        <taxon>Eukaryota</taxon>
        <taxon>Fungi</taxon>
        <taxon>Fungi incertae sedis</taxon>
        <taxon>Zoopagomycota</taxon>
        <taxon>Kickxellomycotina</taxon>
        <taxon>Kickxellomycetes</taxon>
        <taxon>Kickxellales</taxon>
        <taxon>Kickxellaceae</taxon>
        <taxon>Coemansia</taxon>
    </lineage>
</organism>
<name>A0A9W8CK15_9FUNG</name>
<gene>
    <name evidence="4" type="primary">wos2_1</name>
    <name evidence="4" type="ORF">LPJ64_002965</name>
</gene>
<sequence length="170" mass="19062">MSSAVVHHPTVLWAQREDIIYLTIDLHDTQNANIDLQPNSIDFKNTTDKQDYAFHLNFYKPVSPEESKKSTTGRKTLMVLKKAEGEWWPRLTKEPTRFTFLRTDFDHWVDENESEDEASAVPTGMDFSQIMGGMGGLGGLGDIGGADGGFEDAADEEEDSDNNDQEESTK</sequence>
<feature type="domain" description="CS" evidence="3">
    <location>
        <begin position="6"/>
        <end position="92"/>
    </location>
</feature>
<dbReference type="GO" id="GO:0006457">
    <property type="term" value="P:protein folding"/>
    <property type="evidence" value="ECO:0007669"/>
    <property type="project" value="TreeGrafter"/>
</dbReference>
<reference evidence="4" key="1">
    <citation type="submission" date="2022-07" db="EMBL/GenBank/DDBJ databases">
        <title>Phylogenomic reconstructions and comparative analyses of Kickxellomycotina fungi.</title>
        <authorList>
            <person name="Reynolds N.K."/>
            <person name="Stajich J.E."/>
            <person name="Barry K."/>
            <person name="Grigoriev I.V."/>
            <person name="Crous P."/>
            <person name="Smith M.E."/>
        </authorList>
    </citation>
    <scope>NUCLEOTIDE SEQUENCE</scope>
    <source>
        <strain evidence="4">NBRC 105413</strain>
    </source>
</reference>
<dbReference type="InterPro" id="IPR007052">
    <property type="entry name" value="CS_dom"/>
</dbReference>
<evidence type="ECO:0000256" key="2">
    <source>
        <dbReference type="SAM" id="MobiDB-lite"/>
    </source>
</evidence>
<dbReference type="CDD" id="cd06465">
    <property type="entry name" value="p23_hB-ind1_like"/>
    <property type="match status" value="1"/>
</dbReference>